<protein>
    <submittedName>
        <fullName evidence="1">Uncharacterized protein</fullName>
    </submittedName>
</protein>
<gene>
    <name evidence="1" type="ORF">Patl1_13702</name>
</gene>
<evidence type="ECO:0000313" key="2">
    <source>
        <dbReference type="Proteomes" id="UP001164250"/>
    </source>
</evidence>
<name>A0ACC1AXJ0_9ROSI</name>
<organism evidence="1 2">
    <name type="scientific">Pistacia atlantica</name>
    <dbReference type="NCBI Taxonomy" id="434234"/>
    <lineage>
        <taxon>Eukaryota</taxon>
        <taxon>Viridiplantae</taxon>
        <taxon>Streptophyta</taxon>
        <taxon>Embryophyta</taxon>
        <taxon>Tracheophyta</taxon>
        <taxon>Spermatophyta</taxon>
        <taxon>Magnoliopsida</taxon>
        <taxon>eudicotyledons</taxon>
        <taxon>Gunneridae</taxon>
        <taxon>Pentapetalae</taxon>
        <taxon>rosids</taxon>
        <taxon>malvids</taxon>
        <taxon>Sapindales</taxon>
        <taxon>Anacardiaceae</taxon>
        <taxon>Pistacia</taxon>
    </lineage>
</organism>
<evidence type="ECO:0000313" key="1">
    <source>
        <dbReference type="EMBL" id="KAJ0091283.1"/>
    </source>
</evidence>
<accession>A0ACC1AXJ0</accession>
<comment type="caution">
    <text evidence="1">The sequence shown here is derived from an EMBL/GenBank/DDBJ whole genome shotgun (WGS) entry which is preliminary data.</text>
</comment>
<reference evidence="2" key="1">
    <citation type="journal article" date="2023" name="G3 (Bethesda)">
        <title>Genome assembly and association tests identify interacting loci associated with vigor, precocity, and sex in interspecific pistachio rootstocks.</title>
        <authorList>
            <person name="Palmer W."/>
            <person name="Jacygrad E."/>
            <person name="Sagayaradj S."/>
            <person name="Cavanaugh K."/>
            <person name="Han R."/>
            <person name="Bertier L."/>
            <person name="Beede B."/>
            <person name="Kafkas S."/>
            <person name="Golino D."/>
            <person name="Preece J."/>
            <person name="Michelmore R."/>
        </authorList>
    </citation>
    <scope>NUCLEOTIDE SEQUENCE [LARGE SCALE GENOMIC DNA]</scope>
</reference>
<dbReference type="Proteomes" id="UP001164250">
    <property type="component" value="Chromosome 8"/>
</dbReference>
<dbReference type="EMBL" id="CM047904">
    <property type="protein sequence ID" value="KAJ0091283.1"/>
    <property type="molecule type" value="Genomic_DNA"/>
</dbReference>
<keyword evidence="2" id="KW-1185">Reference proteome</keyword>
<proteinExistence type="predicted"/>
<sequence length="592" mass="66232">METTNSFKSYSKVDELQEQEYRRRTRKRLIIITVSTIILIIIIVGALVGTLTGKATSKNTLRPTYSSESITAICNVTQYPASCDSSIASLKSSSNITDANPNPETLFQLSMQVAVNELTKLLSWPDELISSETYSNITNDPAVQAALDDCKFLFQDAVDHINDSITSFQVGQMSGKQINDIRTWLSTAITNQDTCLDGIYEATNHTILPQYMKHAMRNATEATSNCLAIASNILTILLHYVQTPNNRKLLTVERIYQYRTLNDNFPEWIRNGYRKLLQEENPIVDVIVAKDGSGDFETINEAIKLIPEKSTSRFVVYVKEGVYEENVNITKDYWNVMIYGDGMNKTIVSGSLNKIDGTPTFFSGTFIAAGRGFIARDMGFRNTAGPEKHQAVALRSSSDKSVFYRCSFEAYQDTLYTHSNRQFYRDCQIIGTIDFIFGNAAVVLQNCSIQPRQPMPNQFITITAQSKTDPNQNTGMSIQRAEITPFDNLTATTYLGRPWKDYATTVFMQSDIGGFLDPEGWAQWVDGVDPPSTILYAEYQNTGPGSVTDGRVRWDGVRPNITEAEALKFSVESFIQGSQWLPDASVMFDGSL</sequence>